<accession>W3WTB9</accession>
<dbReference type="KEGG" id="pfy:PFICI_11463"/>
<dbReference type="InterPro" id="IPR036291">
    <property type="entry name" value="NAD(P)-bd_dom_sf"/>
</dbReference>
<name>W3WTB9_PESFW</name>
<keyword evidence="1" id="KW-0560">Oxidoreductase</keyword>
<protein>
    <submittedName>
        <fullName evidence="2">Uncharacterized protein</fullName>
    </submittedName>
</protein>
<sequence length="311" mass="34476">MSICHPPPTLTEANLPDQHGKVFIVTGSSSGFGKELAKILYQRHAKVYIAVRSESKARVAIEELRSLLPHSQGELLYLHLDLADLVSVKASALDFISRENRLDVLWNNAGVMLPPEGSKTVQGFELQLGVNALATLLFTLWLRPLLVATAAKSPANSVRVVWVSSMAAKRAPKPPIDFSNMRHERFDEGQQTKYSRSKAGMVLLAAEFGNRVASDGVVSISLEPGIAKTELQRNMPAAQRLLVSVGGYEPIKGAYTELFAGLSPEITLQNQGLWVVPIGRLQPYRKDLLDESLRIKYYEWAELQIRPYMDI</sequence>
<dbReference type="PANTHER" id="PTHR43157:SF31">
    <property type="entry name" value="PHOSPHATIDYLINOSITOL-GLYCAN BIOSYNTHESIS CLASS F PROTEIN"/>
    <property type="match status" value="1"/>
</dbReference>
<evidence type="ECO:0000313" key="2">
    <source>
        <dbReference type="EMBL" id="ETS76076.1"/>
    </source>
</evidence>
<dbReference type="GO" id="GO:0016491">
    <property type="term" value="F:oxidoreductase activity"/>
    <property type="evidence" value="ECO:0007669"/>
    <property type="project" value="UniProtKB-KW"/>
</dbReference>
<evidence type="ECO:0000313" key="3">
    <source>
        <dbReference type="Proteomes" id="UP000030651"/>
    </source>
</evidence>
<organism evidence="2 3">
    <name type="scientific">Pestalotiopsis fici (strain W106-1 / CGMCC3.15140)</name>
    <dbReference type="NCBI Taxonomy" id="1229662"/>
    <lineage>
        <taxon>Eukaryota</taxon>
        <taxon>Fungi</taxon>
        <taxon>Dikarya</taxon>
        <taxon>Ascomycota</taxon>
        <taxon>Pezizomycotina</taxon>
        <taxon>Sordariomycetes</taxon>
        <taxon>Xylariomycetidae</taxon>
        <taxon>Amphisphaeriales</taxon>
        <taxon>Sporocadaceae</taxon>
        <taxon>Pestalotiopsis</taxon>
    </lineage>
</organism>
<gene>
    <name evidence="2" type="ORF">PFICI_11463</name>
</gene>
<dbReference type="PRINTS" id="PR00081">
    <property type="entry name" value="GDHRDH"/>
</dbReference>
<dbReference type="GeneID" id="19276476"/>
<reference evidence="3" key="1">
    <citation type="journal article" date="2015" name="BMC Genomics">
        <title>Genomic and transcriptomic analysis of the endophytic fungus Pestalotiopsis fici reveals its lifestyle and high potential for synthesis of natural products.</title>
        <authorList>
            <person name="Wang X."/>
            <person name="Zhang X."/>
            <person name="Liu L."/>
            <person name="Xiang M."/>
            <person name="Wang W."/>
            <person name="Sun X."/>
            <person name="Che Y."/>
            <person name="Guo L."/>
            <person name="Liu G."/>
            <person name="Guo L."/>
            <person name="Wang C."/>
            <person name="Yin W.B."/>
            <person name="Stadler M."/>
            <person name="Zhang X."/>
            <person name="Liu X."/>
        </authorList>
    </citation>
    <scope>NUCLEOTIDE SEQUENCE [LARGE SCALE GENOMIC DNA]</scope>
    <source>
        <strain evidence="3">W106-1 / CGMCC3.15140</strain>
    </source>
</reference>
<dbReference type="OMA" id="KSACIFD"/>
<evidence type="ECO:0000256" key="1">
    <source>
        <dbReference type="ARBA" id="ARBA00023002"/>
    </source>
</evidence>
<dbReference type="OrthoDB" id="191139at2759"/>
<dbReference type="PANTHER" id="PTHR43157">
    <property type="entry name" value="PHOSPHATIDYLINOSITOL-GLYCAN BIOSYNTHESIS CLASS F PROTEIN-RELATED"/>
    <property type="match status" value="1"/>
</dbReference>
<dbReference type="eggNOG" id="KOG1208">
    <property type="taxonomic scope" value="Eukaryota"/>
</dbReference>
<dbReference type="AlphaFoldDB" id="W3WTB9"/>
<dbReference type="EMBL" id="KI912117">
    <property type="protein sequence ID" value="ETS76076.1"/>
    <property type="molecule type" value="Genomic_DNA"/>
</dbReference>
<dbReference type="InterPro" id="IPR002347">
    <property type="entry name" value="SDR_fam"/>
</dbReference>
<dbReference type="Proteomes" id="UP000030651">
    <property type="component" value="Unassembled WGS sequence"/>
</dbReference>
<dbReference type="RefSeq" id="XP_007838235.1">
    <property type="nucleotide sequence ID" value="XM_007840044.1"/>
</dbReference>
<dbReference type="Gene3D" id="3.40.50.720">
    <property type="entry name" value="NAD(P)-binding Rossmann-like Domain"/>
    <property type="match status" value="1"/>
</dbReference>
<dbReference type="InParanoid" id="W3WTB9"/>
<dbReference type="SUPFAM" id="SSF51735">
    <property type="entry name" value="NAD(P)-binding Rossmann-fold domains"/>
    <property type="match status" value="1"/>
</dbReference>
<proteinExistence type="predicted"/>
<dbReference type="Pfam" id="PF00106">
    <property type="entry name" value="adh_short"/>
    <property type="match status" value="1"/>
</dbReference>
<keyword evidence="3" id="KW-1185">Reference proteome</keyword>
<dbReference type="HOGENOM" id="CLU_010194_44_6_1"/>